<keyword evidence="7" id="KW-0378">Hydrolase</keyword>
<keyword evidence="6" id="KW-0255">Endonuclease</keyword>
<dbReference type="InterPro" id="IPR050092">
    <property type="entry name" value="RNase_H"/>
</dbReference>
<dbReference type="EMBL" id="OZ037953">
    <property type="protein sequence ID" value="CAL1698322.1"/>
    <property type="molecule type" value="Genomic_DNA"/>
</dbReference>
<evidence type="ECO:0000256" key="5">
    <source>
        <dbReference type="ARBA" id="ARBA00022723"/>
    </source>
</evidence>
<evidence type="ECO:0000256" key="7">
    <source>
        <dbReference type="ARBA" id="ARBA00022801"/>
    </source>
</evidence>
<feature type="domain" description="RNase H type-1" evidence="9">
    <location>
        <begin position="13"/>
        <end position="163"/>
    </location>
</feature>
<evidence type="ECO:0000256" key="4">
    <source>
        <dbReference type="ARBA" id="ARBA00022722"/>
    </source>
</evidence>
<proteinExistence type="inferred from homology"/>
<evidence type="ECO:0000259" key="9">
    <source>
        <dbReference type="PROSITE" id="PS50879"/>
    </source>
</evidence>
<keyword evidence="4" id="KW-0540">Nuclease</keyword>
<dbReference type="PANTHER" id="PTHR10642:SF26">
    <property type="entry name" value="RIBONUCLEASE H1"/>
    <property type="match status" value="1"/>
</dbReference>
<evidence type="ECO:0000256" key="3">
    <source>
        <dbReference type="ARBA" id="ARBA00012180"/>
    </source>
</evidence>
<protein>
    <recommendedName>
        <fullName evidence="3">ribonuclease H</fullName>
        <ecNumber evidence="3">3.1.26.4</ecNumber>
    </recommendedName>
</protein>
<keyword evidence="11" id="KW-1185">Reference proteome</keyword>
<evidence type="ECO:0000256" key="8">
    <source>
        <dbReference type="SAM" id="MobiDB-lite"/>
    </source>
</evidence>
<dbReference type="Pfam" id="PF00075">
    <property type="entry name" value="RNase_H"/>
    <property type="match status" value="1"/>
</dbReference>
<dbReference type="CDD" id="cd09280">
    <property type="entry name" value="RNase_HI_eukaryote_like"/>
    <property type="match status" value="1"/>
</dbReference>
<name>A0ABP1CW17_9APHY</name>
<dbReference type="PANTHER" id="PTHR10642">
    <property type="entry name" value="RIBONUCLEASE H1"/>
    <property type="match status" value="1"/>
</dbReference>
<sequence>MRGTDNQKAASPRKGWITVYCDGACKNNGKANAIAGIGVWWGPKDHRNAAERCPGAQTNNRAELIALIRVLETVPRSKTPLMIRTDSKYTIDCFREWIAKWRRNGWKTSKGEPVKNESIIRYLDALLAERSASGQEIELDYVAGHKGHEGNEGADRLANDGCLLPKVLDQDWNALEAQTRQRTAKSRSLLDDVDPVDAGAVVETIPGGRSMLAKGKEKAVESETEITNNAKIQTQPIPIPPVQLKWAAYEPIPDSWLLENSPGPSPASSASDSFSFSFGSASTSSSIHSSTNESRHDSEFNAVRDSFEPAVDALTEEELRSFFLEGDDLTKELDGD</sequence>
<accession>A0ABP1CW17</accession>
<evidence type="ECO:0000256" key="6">
    <source>
        <dbReference type="ARBA" id="ARBA00022759"/>
    </source>
</evidence>
<dbReference type="Gene3D" id="3.30.420.10">
    <property type="entry name" value="Ribonuclease H-like superfamily/Ribonuclease H"/>
    <property type="match status" value="1"/>
</dbReference>
<evidence type="ECO:0000256" key="1">
    <source>
        <dbReference type="ARBA" id="ARBA00000077"/>
    </source>
</evidence>
<comment type="catalytic activity">
    <reaction evidence="1">
        <text>Endonucleolytic cleavage to 5'-phosphomonoester.</text>
        <dbReference type="EC" id="3.1.26.4"/>
    </reaction>
</comment>
<dbReference type="InterPro" id="IPR036397">
    <property type="entry name" value="RNaseH_sf"/>
</dbReference>
<comment type="similarity">
    <text evidence="2">Belongs to the RNase H family.</text>
</comment>
<feature type="region of interest" description="Disordered" evidence="8">
    <location>
        <begin position="281"/>
        <end position="303"/>
    </location>
</feature>
<feature type="compositionally biased region" description="Low complexity" evidence="8">
    <location>
        <begin position="281"/>
        <end position="290"/>
    </location>
</feature>
<dbReference type="Proteomes" id="UP001497453">
    <property type="component" value="Chromosome 10"/>
</dbReference>
<keyword evidence="5" id="KW-0479">Metal-binding</keyword>
<evidence type="ECO:0000313" key="10">
    <source>
        <dbReference type="EMBL" id="CAL1698322.1"/>
    </source>
</evidence>
<dbReference type="InterPro" id="IPR012337">
    <property type="entry name" value="RNaseH-like_sf"/>
</dbReference>
<evidence type="ECO:0000256" key="2">
    <source>
        <dbReference type="ARBA" id="ARBA00005300"/>
    </source>
</evidence>
<gene>
    <name evidence="10" type="ORF">GFSPODELE1_LOCUS2103</name>
</gene>
<dbReference type="PROSITE" id="PS50879">
    <property type="entry name" value="RNASE_H_1"/>
    <property type="match status" value="1"/>
</dbReference>
<dbReference type="SUPFAM" id="SSF53098">
    <property type="entry name" value="Ribonuclease H-like"/>
    <property type="match status" value="1"/>
</dbReference>
<dbReference type="InterPro" id="IPR002156">
    <property type="entry name" value="RNaseH_domain"/>
</dbReference>
<organism evidence="10 11">
    <name type="scientific">Somion occarium</name>
    <dbReference type="NCBI Taxonomy" id="3059160"/>
    <lineage>
        <taxon>Eukaryota</taxon>
        <taxon>Fungi</taxon>
        <taxon>Dikarya</taxon>
        <taxon>Basidiomycota</taxon>
        <taxon>Agaricomycotina</taxon>
        <taxon>Agaricomycetes</taxon>
        <taxon>Polyporales</taxon>
        <taxon>Cerrenaceae</taxon>
        <taxon>Somion</taxon>
    </lineage>
</organism>
<reference evidence="11" key="1">
    <citation type="submission" date="2024-04" db="EMBL/GenBank/DDBJ databases">
        <authorList>
            <person name="Shaw F."/>
            <person name="Minotto A."/>
        </authorList>
    </citation>
    <scope>NUCLEOTIDE SEQUENCE [LARGE SCALE GENOMIC DNA]</scope>
</reference>
<evidence type="ECO:0000313" key="11">
    <source>
        <dbReference type="Proteomes" id="UP001497453"/>
    </source>
</evidence>
<dbReference type="EC" id="3.1.26.4" evidence="3"/>